<protein>
    <submittedName>
        <fullName evidence="1">Uncharacterized protein</fullName>
    </submittedName>
</protein>
<proteinExistence type="predicted"/>
<accession>A0A2U2J7X8</accession>
<dbReference type="Proteomes" id="UP000245670">
    <property type="component" value="Unassembled WGS sequence"/>
</dbReference>
<dbReference type="AlphaFoldDB" id="A0A2U2J7X8"/>
<dbReference type="EMBL" id="QFFG01000006">
    <property type="protein sequence ID" value="PWG04446.1"/>
    <property type="molecule type" value="Genomic_DNA"/>
</dbReference>
<reference evidence="1 2" key="1">
    <citation type="submission" date="2018-05" db="EMBL/GenBank/DDBJ databases">
        <title>Polaribacter aquimarinus sp. nov., isolated from sediment in a sediment of sea.</title>
        <authorList>
            <person name="Lu D."/>
        </authorList>
    </citation>
    <scope>NUCLEOTIDE SEQUENCE [LARGE SCALE GENOMIC DNA]</scope>
    <source>
        <strain evidence="1 2">ZY113</strain>
    </source>
</reference>
<dbReference type="OrthoDB" id="1494765at2"/>
<name>A0A2U2J7X8_9FLAO</name>
<sequence>MRIFILPILFILLNSSAFGQQFLWSTIEKDSIAEKHIPLEYVNNEILKFYDHYEKHYDLSGYSKKRFIEEIDYGFDDWKWINDINDLTVFAVKSNTGSGSVVLVMFISEKNINLIIFSNQVLDRNFNYQSNYEFERKKFETWLKTLMN</sequence>
<keyword evidence="2" id="KW-1185">Reference proteome</keyword>
<comment type="caution">
    <text evidence="1">The sequence shown here is derived from an EMBL/GenBank/DDBJ whole genome shotgun (WGS) entry which is preliminary data.</text>
</comment>
<evidence type="ECO:0000313" key="2">
    <source>
        <dbReference type="Proteomes" id="UP000245670"/>
    </source>
</evidence>
<evidence type="ECO:0000313" key="1">
    <source>
        <dbReference type="EMBL" id="PWG04446.1"/>
    </source>
</evidence>
<organism evidence="1 2">
    <name type="scientific">Polaribacter aquimarinus</name>
    <dbReference type="NCBI Taxonomy" id="2100726"/>
    <lineage>
        <taxon>Bacteria</taxon>
        <taxon>Pseudomonadati</taxon>
        <taxon>Bacteroidota</taxon>
        <taxon>Flavobacteriia</taxon>
        <taxon>Flavobacteriales</taxon>
        <taxon>Flavobacteriaceae</taxon>
    </lineage>
</organism>
<dbReference type="RefSeq" id="WP_109405815.1">
    <property type="nucleotide sequence ID" value="NZ_QFFG01000006.1"/>
</dbReference>
<gene>
    <name evidence="1" type="ORF">DIS07_13660</name>
</gene>